<dbReference type="InterPro" id="IPR019813">
    <property type="entry name" value="Translation_initiation_fac3_CS"/>
</dbReference>
<dbReference type="PROSITE" id="PS00938">
    <property type="entry name" value="IF3"/>
    <property type="match status" value="1"/>
</dbReference>
<dbReference type="HOGENOM" id="CLU_054919_3_2_7"/>
<dbReference type="Pfam" id="PF00707">
    <property type="entry name" value="IF3_C"/>
    <property type="match status" value="1"/>
</dbReference>
<evidence type="ECO:0000256" key="1">
    <source>
        <dbReference type="ARBA" id="ARBA00005439"/>
    </source>
</evidence>
<dbReference type="SUPFAM" id="SSF54364">
    <property type="entry name" value="Translation initiation factor IF3, N-terminal domain"/>
    <property type="match status" value="1"/>
</dbReference>
<evidence type="ECO:0000256" key="2">
    <source>
        <dbReference type="ARBA" id="ARBA00022540"/>
    </source>
</evidence>
<organism evidence="10 11">
    <name type="scientific">Pseudobdellovibrio exovorus JSS</name>
    <dbReference type="NCBI Taxonomy" id="1184267"/>
    <lineage>
        <taxon>Bacteria</taxon>
        <taxon>Pseudomonadati</taxon>
        <taxon>Bdellovibrionota</taxon>
        <taxon>Bdellovibrionia</taxon>
        <taxon>Bdellovibrionales</taxon>
        <taxon>Pseudobdellovibrionaceae</taxon>
        <taxon>Pseudobdellovibrio</taxon>
    </lineage>
</organism>
<dbReference type="eggNOG" id="COG0290">
    <property type="taxonomic scope" value="Bacteria"/>
</dbReference>
<comment type="subunit">
    <text evidence="4 6">Monomer.</text>
</comment>
<keyword evidence="4" id="KW-0963">Cytoplasm</keyword>
<keyword evidence="3 4" id="KW-0648">Protein biosynthesis</keyword>
<dbReference type="GO" id="GO:0032790">
    <property type="term" value="P:ribosome disassembly"/>
    <property type="evidence" value="ECO:0007669"/>
    <property type="project" value="TreeGrafter"/>
</dbReference>
<dbReference type="InterPro" id="IPR019814">
    <property type="entry name" value="Translation_initiation_fac_3_N"/>
</dbReference>
<dbReference type="InterPro" id="IPR001288">
    <property type="entry name" value="Translation_initiation_fac_3"/>
</dbReference>
<dbReference type="Pfam" id="PF05198">
    <property type="entry name" value="IF3_N"/>
    <property type="match status" value="1"/>
</dbReference>
<dbReference type="STRING" id="1184267.A11Q_1505"/>
<dbReference type="GO" id="GO:0016020">
    <property type="term" value="C:membrane"/>
    <property type="evidence" value="ECO:0007669"/>
    <property type="project" value="TreeGrafter"/>
</dbReference>
<keyword evidence="2 4" id="KW-0396">Initiation factor</keyword>
<gene>
    <name evidence="4" type="primary">infC</name>
    <name evidence="10" type="ORF">A11Q_1505</name>
</gene>
<dbReference type="HAMAP" id="MF_00080">
    <property type="entry name" value="IF_3"/>
    <property type="match status" value="1"/>
</dbReference>
<name>M4VCF9_9BACT</name>
<dbReference type="Proteomes" id="UP000012040">
    <property type="component" value="Chromosome"/>
</dbReference>
<evidence type="ECO:0000256" key="5">
    <source>
        <dbReference type="NCBIfam" id="TIGR00168"/>
    </source>
</evidence>
<feature type="region of interest" description="Disordered" evidence="7">
    <location>
        <begin position="153"/>
        <end position="174"/>
    </location>
</feature>
<keyword evidence="11" id="KW-1185">Reference proteome</keyword>
<evidence type="ECO:0000259" key="8">
    <source>
        <dbReference type="Pfam" id="PF00707"/>
    </source>
</evidence>
<dbReference type="GO" id="GO:0043022">
    <property type="term" value="F:ribosome binding"/>
    <property type="evidence" value="ECO:0007669"/>
    <property type="project" value="TreeGrafter"/>
</dbReference>
<feature type="compositionally biased region" description="Basic and acidic residues" evidence="7">
    <location>
        <begin position="153"/>
        <end position="168"/>
    </location>
</feature>
<dbReference type="Gene3D" id="3.10.20.80">
    <property type="entry name" value="Translation initiation factor 3 (IF-3), N-terminal domain"/>
    <property type="match status" value="1"/>
</dbReference>
<sequence>MLGVMSVPEALRIAEDRGLDLLEIAPNAQPPTCKIMDYGKYKYEEKKKAAASRKNQVIVTIKEIQMRPRTDQHDFETKMKHARRFLLEGDKVKVNLRFMGREMAHQETGLAVVNKAIEYVKDLATVEAPPKTEGKNMFTMLAPDPAKIKEYLKANPNKKDEPLEPMKEEADDES</sequence>
<dbReference type="AlphaFoldDB" id="M4VCF9"/>
<dbReference type="GO" id="GO:0005829">
    <property type="term" value="C:cytosol"/>
    <property type="evidence" value="ECO:0007669"/>
    <property type="project" value="TreeGrafter"/>
</dbReference>
<dbReference type="PANTHER" id="PTHR10938:SF0">
    <property type="entry name" value="TRANSLATION INITIATION FACTOR IF-3, MITOCHONDRIAL"/>
    <property type="match status" value="1"/>
</dbReference>
<evidence type="ECO:0000313" key="10">
    <source>
        <dbReference type="EMBL" id="AGH95721.1"/>
    </source>
</evidence>
<protein>
    <recommendedName>
        <fullName evidence="4 5">Translation initiation factor IF-3</fullName>
    </recommendedName>
</protein>
<dbReference type="PATRIC" id="fig|1184267.3.peg.1522"/>
<comment type="subcellular location">
    <subcellularLocation>
        <location evidence="4 6">Cytoplasm</location>
    </subcellularLocation>
</comment>
<dbReference type="SUPFAM" id="SSF55200">
    <property type="entry name" value="Translation initiation factor IF3, C-terminal domain"/>
    <property type="match status" value="1"/>
</dbReference>
<evidence type="ECO:0000256" key="3">
    <source>
        <dbReference type="ARBA" id="ARBA00022917"/>
    </source>
</evidence>
<dbReference type="InterPro" id="IPR036788">
    <property type="entry name" value="T_IF-3_C_sf"/>
</dbReference>
<dbReference type="KEGG" id="bex:A11Q_1505"/>
<evidence type="ECO:0000256" key="6">
    <source>
        <dbReference type="RuleBase" id="RU000646"/>
    </source>
</evidence>
<dbReference type="FunFam" id="3.30.110.10:FF:000001">
    <property type="entry name" value="Translation initiation factor IF-3"/>
    <property type="match status" value="1"/>
</dbReference>
<dbReference type="Gene3D" id="3.30.110.10">
    <property type="entry name" value="Translation initiation factor 3 (IF-3), C-terminal domain"/>
    <property type="match status" value="1"/>
</dbReference>
<dbReference type="InterPro" id="IPR019815">
    <property type="entry name" value="Translation_initiation_fac_3_C"/>
</dbReference>
<feature type="domain" description="Translation initiation factor 3 N-terminal" evidence="9">
    <location>
        <begin position="1"/>
        <end position="50"/>
    </location>
</feature>
<reference evidence="10 11" key="1">
    <citation type="journal article" date="2013" name="ISME J.">
        <title>By their genes ye shall know them: genomic signatures of predatory bacteria.</title>
        <authorList>
            <person name="Pasternak Z."/>
            <person name="Pietrokovski S."/>
            <person name="Rotem O."/>
            <person name="Gophna U."/>
            <person name="Lurie-Weinberger M.N."/>
            <person name="Jurkevitch E."/>
        </authorList>
    </citation>
    <scope>NUCLEOTIDE SEQUENCE [LARGE SCALE GENOMIC DNA]</scope>
    <source>
        <strain evidence="10 11">JSS</strain>
    </source>
</reference>
<comment type="similarity">
    <text evidence="1 4 6">Belongs to the IF-3 family.</text>
</comment>
<comment type="function">
    <text evidence="4 6">IF-3 binds to the 30S ribosomal subunit and shifts the equilibrium between 70S ribosomes and their 50S and 30S subunits in favor of the free subunits, thus enhancing the availability of 30S subunits on which protein synthesis initiation begins.</text>
</comment>
<evidence type="ECO:0000256" key="7">
    <source>
        <dbReference type="SAM" id="MobiDB-lite"/>
    </source>
</evidence>
<accession>M4VCF9</accession>
<dbReference type="GO" id="GO:0003743">
    <property type="term" value="F:translation initiation factor activity"/>
    <property type="evidence" value="ECO:0007669"/>
    <property type="project" value="UniProtKB-UniRule"/>
</dbReference>
<dbReference type="PANTHER" id="PTHR10938">
    <property type="entry name" value="TRANSLATION INITIATION FACTOR IF-3"/>
    <property type="match status" value="1"/>
</dbReference>
<dbReference type="InterPro" id="IPR036787">
    <property type="entry name" value="T_IF-3_N_sf"/>
</dbReference>
<proteinExistence type="inferred from homology"/>
<evidence type="ECO:0000259" key="9">
    <source>
        <dbReference type="Pfam" id="PF05198"/>
    </source>
</evidence>
<feature type="domain" description="Translation initiation factor 3 C-terminal" evidence="8">
    <location>
        <begin position="59"/>
        <end position="143"/>
    </location>
</feature>
<evidence type="ECO:0000313" key="11">
    <source>
        <dbReference type="Proteomes" id="UP000012040"/>
    </source>
</evidence>
<dbReference type="NCBIfam" id="TIGR00168">
    <property type="entry name" value="infC"/>
    <property type="match status" value="1"/>
</dbReference>
<evidence type="ECO:0000256" key="4">
    <source>
        <dbReference type="HAMAP-Rule" id="MF_00080"/>
    </source>
</evidence>
<dbReference type="EMBL" id="CP003537">
    <property type="protein sequence ID" value="AGH95721.1"/>
    <property type="molecule type" value="Genomic_DNA"/>
</dbReference>